<sequence>MTLLKKSSVLLLTTLLAACSDSDESSGTGYVQMYNASSNSPNVYLEIDDVIRTGAGFGQVTTRHNYNNDDYELNYLYINDNDDYISLLEDNDTLSIKSDVKHLKVLAGDYNEPQIKQFEIAEFDVDDKFQLAAINTVSDDKEYDIYLAKDDYDFVDAELISTTNYLALPELNELTEDNYTFYVTLKDDSNVIFQSNMVDFDDEQTYIVMIRPSFSAQPGGITLDIVSDASSVTSLTHVDAKSQIRFYNAIDEYSNVSFNASSTKDEITTELVNNDVATDYHSVNAGTFMLSMLDSSNNLIVSNYVEAVNKNVSLLSIFYQHSAGYPAMISVAENLTPNEVSHQVQVVNLIDTSPFDTELNEIDIYFTEGTETIEDTTSYIKSIDAFETKSVYLDSQSYDVTITYQANNQTISILQLADMDFSEKGNYILILEEDEKQTDGYKVTLLNTLAQ</sequence>
<proteinExistence type="predicted"/>
<dbReference type="PROSITE" id="PS51257">
    <property type="entry name" value="PROKAR_LIPOPROTEIN"/>
    <property type="match status" value="1"/>
</dbReference>
<evidence type="ECO:0008006" key="4">
    <source>
        <dbReference type="Google" id="ProtNLM"/>
    </source>
</evidence>
<evidence type="ECO:0000313" key="2">
    <source>
        <dbReference type="EMBL" id="AIY67195.1"/>
    </source>
</evidence>
<name>A0A0A7EKJ2_9GAMM</name>
<dbReference type="AlphaFoldDB" id="A0A0A7EKJ2"/>
<organism evidence="2 3">
    <name type="scientific">Pseudoalteromonas piratica</name>
    <dbReference type="NCBI Taxonomy" id="1348114"/>
    <lineage>
        <taxon>Bacteria</taxon>
        <taxon>Pseudomonadati</taxon>
        <taxon>Pseudomonadota</taxon>
        <taxon>Gammaproteobacteria</taxon>
        <taxon>Alteromonadales</taxon>
        <taxon>Pseudoalteromonadaceae</taxon>
        <taxon>Pseudoalteromonas</taxon>
    </lineage>
</organism>
<feature type="signal peptide" evidence="1">
    <location>
        <begin position="1"/>
        <end position="17"/>
    </location>
</feature>
<dbReference type="HOGENOM" id="CLU_606719_0_0_6"/>
<protein>
    <recommendedName>
        <fullName evidence="4">DUF4397 domain-containing protein</fullName>
    </recommendedName>
</protein>
<dbReference type="KEGG" id="pseo:OM33_19220"/>
<dbReference type="OrthoDB" id="5758965at2"/>
<keyword evidence="3" id="KW-1185">Reference proteome</keyword>
<reference evidence="2 3" key="1">
    <citation type="submission" date="2014-11" db="EMBL/GenBank/DDBJ databases">
        <title>Complete Genome Sequence of Pseudoalteromonas sp. Strain OCN003 Isolated from Kaneohe Bay, Oahu, Hawaii.</title>
        <authorList>
            <person name="Beurmann S."/>
            <person name="Videau P."/>
            <person name="Ushijima B."/>
            <person name="Smith A.M."/>
            <person name="Aeby G.S."/>
            <person name="Callahan S.M."/>
            <person name="Belcaid M."/>
        </authorList>
    </citation>
    <scope>NUCLEOTIDE SEQUENCE [LARGE SCALE GENOMIC DNA]</scope>
    <source>
        <strain evidence="2 3">OCN003</strain>
    </source>
</reference>
<feature type="chain" id="PRO_5002028054" description="DUF4397 domain-containing protein" evidence="1">
    <location>
        <begin position="18"/>
        <end position="451"/>
    </location>
</feature>
<evidence type="ECO:0000256" key="1">
    <source>
        <dbReference type="SAM" id="SignalP"/>
    </source>
</evidence>
<dbReference type="eggNOG" id="ENOG502ZCIW">
    <property type="taxonomic scope" value="Bacteria"/>
</dbReference>
<keyword evidence="1" id="KW-0732">Signal</keyword>
<dbReference type="Proteomes" id="UP000030341">
    <property type="component" value="Chromosome 2"/>
</dbReference>
<gene>
    <name evidence="2" type="ORF">OM33_19220</name>
</gene>
<dbReference type="RefSeq" id="WP_040135992.1">
    <property type="nucleotide sequence ID" value="NZ_CP009889.1"/>
</dbReference>
<dbReference type="EMBL" id="CP009889">
    <property type="protein sequence ID" value="AIY67195.1"/>
    <property type="molecule type" value="Genomic_DNA"/>
</dbReference>
<accession>A0A0A7EKJ2</accession>
<evidence type="ECO:0000313" key="3">
    <source>
        <dbReference type="Proteomes" id="UP000030341"/>
    </source>
</evidence>